<dbReference type="EMBL" id="JACHDO010000001">
    <property type="protein sequence ID" value="MBB5489944.1"/>
    <property type="molecule type" value="Genomic_DNA"/>
</dbReference>
<feature type="transmembrane region" description="Helical" evidence="1">
    <location>
        <begin position="51"/>
        <end position="74"/>
    </location>
</feature>
<feature type="transmembrane region" description="Helical" evidence="1">
    <location>
        <begin position="12"/>
        <end position="39"/>
    </location>
</feature>
<sequence length="348" mass="39426">MRLPPRWFRRLVIAPTVVLLGFLVLSTLPLWLLVALALVSMVPRRMRVPRVLWMFIFYLLWDAAALVSLFVLWVASGFGWRIRTPAFQRAHYALTGYFLRVLFRQARWVLRLRIRGVGDGTDTDFFGDPMAPGRPLVVACRHAGPGDSFILIHTLINRAHRDTRIVLKDALQWDPAIDVLLNRLPSRFIAPSPFTRGGGPRPEGVREQVGQLAAGLDGNDAFVIFPEGGNFTPDRRRKRIARLHEGGSPGLARRADGMRNVMAPQPGGLFAALDAAPDADVVFVGHTGLDRMVTVADVWRELPMDKEIVMHGWHVPAGRVPRGREERERWLYDWFETIDAWVDENRPK</sequence>
<evidence type="ECO:0000313" key="4">
    <source>
        <dbReference type="Proteomes" id="UP000579647"/>
    </source>
</evidence>
<dbReference type="SMART" id="SM00563">
    <property type="entry name" value="PlsC"/>
    <property type="match status" value="1"/>
</dbReference>
<accession>A0A840W1U0</accession>
<gene>
    <name evidence="3" type="ORF">HNR07_001081</name>
</gene>
<dbReference type="Proteomes" id="UP000579647">
    <property type="component" value="Unassembled WGS sequence"/>
</dbReference>
<keyword evidence="3" id="KW-0808">Transferase</keyword>
<keyword evidence="1" id="KW-0472">Membrane</keyword>
<dbReference type="GO" id="GO:0016746">
    <property type="term" value="F:acyltransferase activity"/>
    <property type="evidence" value="ECO:0007669"/>
    <property type="project" value="UniProtKB-KW"/>
</dbReference>
<evidence type="ECO:0000259" key="2">
    <source>
        <dbReference type="SMART" id="SM00563"/>
    </source>
</evidence>
<reference evidence="3 4" key="1">
    <citation type="submission" date="2020-08" db="EMBL/GenBank/DDBJ databases">
        <title>Sequencing the genomes of 1000 actinobacteria strains.</title>
        <authorList>
            <person name="Klenk H.-P."/>
        </authorList>
    </citation>
    <scope>NUCLEOTIDE SEQUENCE [LARGE SCALE GENOMIC DNA]</scope>
    <source>
        <strain evidence="3 4">DSM 44598</strain>
    </source>
</reference>
<evidence type="ECO:0000256" key="1">
    <source>
        <dbReference type="SAM" id="Phobius"/>
    </source>
</evidence>
<dbReference type="InterPro" id="IPR002123">
    <property type="entry name" value="Plipid/glycerol_acylTrfase"/>
</dbReference>
<organism evidence="3 4">
    <name type="scientific">Nocardiopsis metallicus</name>
    <dbReference type="NCBI Taxonomy" id="179819"/>
    <lineage>
        <taxon>Bacteria</taxon>
        <taxon>Bacillati</taxon>
        <taxon>Actinomycetota</taxon>
        <taxon>Actinomycetes</taxon>
        <taxon>Streptosporangiales</taxon>
        <taxon>Nocardiopsidaceae</taxon>
        <taxon>Nocardiopsis</taxon>
    </lineage>
</organism>
<name>A0A840W1U0_9ACTN</name>
<dbReference type="Pfam" id="PF01553">
    <property type="entry name" value="Acyltransferase"/>
    <property type="match status" value="1"/>
</dbReference>
<comment type="caution">
    <text evidence="3">The sequence shown here is derived from an EMBL/GenBank/DDBJ whole genome shotgun (WGS) entry which is preliminary data.</text>
</comment>
<proteinExistence type="predicted"/>
<evidence type="ECO:0000313" key="3">
    <source>
        <dbReference type="EMBL" id="MBB5489944.1"/>
    </source>
</evidence>
<feature type="domain" description="Phospholipid/glycerol acyltransferase" evidence="2">
    <location>
        <begin position="136"/>
        <end position="289"/>
    </location>
</feature>
<dbReference type="AlphaFoldDB" id="A0A840W1U0"/>
<keyword evidence="4" id="KW-1185">Reference proteome</keyword>
<dbReference type="SUPFAM" id="SSF69593">
    <property type="entry name" value="Glycerol-3-phosphate (1)-acyltransferase"/>
    <property type="match status" value="1"/>
</dbReference>
<dbReference type="RefSeq" id="WP_184362643.1">
    <property type="nucleotide sequence ID" value="NZ_BAAAKM010000103.1"/>
</dbReference>
<protein>
    <submittedName>
        <fullName evidence="3">1-acyl-sn-glycerol-3-phosphate acyltransferase</fullName>
    </submittedName>
</protein>
<keyword evidence="3" id="KW-0012">Acyltransferase</keyword>
<keyword evidence="1" id="KW-1133">Transmembrane helix</keyword>
<keyword evidence="1" id="KW-0812">Transmembrane</keyword>